<evidence type="ECO:0000313" key="2">
    <source>
        <dbReference type="EMBL" id="GGJ02877.1"/>
    </source>
</evidence>
<feature type="transmembrane region" description="Helical" evidence="1">
    <location>
        <begin position="35"/>
        <end position="52"/>
    </location>
</feature>
<keyword evidence="1" id="KW-1133">Transmembrane helix</keyword>
<dbReference type="EMBL" id="BMOY01000012">
    <property type="protein sequence ID" value="GGJ02877.1"/>
    <property type="molecule type" value="Genomic_DNA"/>
</dbReference>
<evidence type="ECO:0000313" key="3">
    <source>
        <dbReference type="Proteomes" id="UP000637695"/>
    </source>
</evidence>
<gene>
    <name evidence="2" type="ORF">GCM10010885_10210</name>
</gene>
<dbReference type="Proteomes" id="UP000637695">
    <property type="component" value="Unassembled WGS sequence"/>
</dbReference>
<accession>A0A917K6T1</accession>
<organism evidence="2 3">
    <name type="scientific">Alicyclobacillus cellulosilyticus</name>
    <dbReference type="NCBI Taxonomy" id="1003997"/>
    <lineage>
        <taxon>Bacteria</taxon>
        <taxon>Bacillati</taxon>
        <taxon>Bacillota</taxon>
        <taxon>Bacilli</taxon>
        <taxon>Bacillales</taxon>
        <taxon>Alicyclobacillaceae</taxon>
        <taxon>Alicyclobacillus</taxon>
    </lineage>
</organism>
<proteinExistence type="predicted"/>
<name>A0A917K6T1_9BACL</name>
<dbReference type="AlphaFoldDB" id="A0A917K6T1"/>
<reference evidence="2" key="2">
    <citation type="submission" date="2020-09" db="EMBL/GenBank/DDBJ databases">
        <authorList>
            <person name="Sun Q."/>
            <person name="Ohkuma M."/>
        </authorList>
    </citation>
    <scope>NUCLEOTIDE SEQUENCE</scope>
    <source>
        <strain evidence="2">JCM 18487</strain>
    </source>
</reference>
<sequence>MGKKEWDLVRDRLALPQVGLASALIYLVFPAELSYLFLGLLSGNLIHFAAFAKRRLRAGRRPSPAWGYQNLDAE</sequence>
<protein>
    <submittedName>
        <fullName evidence="2">Uncharacterized protein</fullName>
    </submittedName>
</protein>
<keyword evidence="3" id="KW-1185">Reference proteome</keyword>
<comment type="caution">
    <text evidence="2">The sequence shown here is derived from an EMBL/GenBank/DDBJ whole genome shotgun (WGS) entry which is preliminary data.</text>
</comment>
<reference evidence="2" key="1">
    <citation type="journal article" date="2014" name="Int. J. Syst. Evol. Microbiol.">
        <title>Complete genome sequence of Corynebacterium casei LMG S-19264T (=DSM 44701T), isolated from a smear-ripened cheese.</title>
        <authorList>
            <consortium name="US DOE Joint Genome Institute (JGI-PGF)"/>
            <person name="Walter F."/>
            <person name="Albersmeier A."/>
            <person name="Kalinowski J."/>
            <person name="Ruckert C."/>
        </authorList>
    </citation>
    <scope>NUCLEOTIDE SEQUENCE</scope>
    <source>
        <strain evidence="2">JCM 18487</strain>
    </source>
</reference>
<keyword evidence="1" id="KW-0472">Membrane</keyword>
<evidence type="ECO:0000256" key="1">
    <source>
        <dbReference type="SAM" id="Phobius"/>
    </source>
</evidence>
<feature type="transmembrane region" description="Helical" evidence="1">
    <location>
        <begin position="12"/>
        <end position="29"/>
    </location>
</feature>
<keyword evidence="1" id="KW-0812">Transmembrane</keyword>